<dbReference type="PANTHER" id="PTHR32089:SF112">
    <property type="entry name" value="LYSOZYME-LIKE PROTEIN-RELATED"/>
    <property type="match status" value="1"/>
</dbReference>
<dbReference type="PROSITE" id="PS50111">
    <property type="entry name" value="CHEMOTAXIS_TRANSDUC_2"/>
    <property type="match status" value="1"/>
</dbReference>
<dbReference type="STRING" id="598659.NAMH_0824"/>
<dbReference type="Gene3D" id="6.10.340.10">
    <property type="match status" value="1"/>
</dbReference>
<evidence type="ECO:0000259" key="6">
    <source>
        <dbReference type="PROSITE" id="PS50111"/>
    </source>
</evidence>
<dbReference type="AlphaFoldDB" id="B9L9B9"/>
<dbReference type="EMBL" id="CP001279">
    <property type="protein sequence ID" value="ACM93606.1"/>
    <property type="molecule type" value="Genomic_DNA"/>
</dbReference>
<dbReference type="HOGENOM" id="CLU_000445_107_27_7"/>
<feature type="coiled-coil region" evidence="4">
    <location>
        <begin position="738"/>
        <end position="775"/>
    </location>
</feature>
<evidence type="ECO:0000256" key="3">
    <source>
        <dbReference type="PROSITE-ProRule" id="PRU00284"/>
    </source>
</evidence>
<evidence type="ECO:0000313" key="9">
    <source>
        <dbReference type="Proteomes" id="UP000000448"/>
    </source>
</evidence>
<name>B9L9B9_NAUPA</name>
<reference evidence="8 9" key="1">
    <citation type="journal article" date="2009" name="PLoS Genet.">
        <title>Adaptations to submarine hydrothermal environments exemplified by the genome of Nautilia profundicola.</title>
        <authorList>
            <person name="Campbell B.J."/>
            <person name="Smith J.L."/>
            <person name="Hanson T.E."/>
            <person name="Klotz M.G."/>
            <person name="Stein L.Y."/>
            <person name="Lee C.K."/>
            <person name="Wu D."/>
            <person name="Robinson J.M."/>
            <person name="Khouri H.M."/>
            <person name="Eisen J.A."/>
            <person name="Cary S.C."/>
        </authorList>
    </citation>
    <scope>NUCLEOTIDE SEQUENCE [LARGE SCALE GENOMIC DNA]</scope>
    <source>
        <strain evidence="9">ATCC BAA-1463 / DSM 18972 / AmH</strain>
    </source>
</reference>
<evidence type="ECO:0000256" key="1">
    <source>
        <dbReference type="ARBA" id="ARBA00023224"/>
    </source>
</evidence>
<evidence type="ECO:0000256" key="5">
    <source>
        <dbReference type="SAM" id="Phobius"/>
    </source>
</evidence>
<sequence>MFKNWSIKKKLLIAVGLPLTFLILLAGNLLVTQYNNLQYEKTYQKILSLTINYMSNALVELQKERGLSSAYIANRGKKFKSELQQQRRKTDEKIAELKKYINKINLKKLDDQTYSEYEDAFNMLKKLPLIRSEVDNLKIDILDMVNYYSKVNETFLNTKDEVLKYFIDEKLSDDVNDYFKLLNLTESAGKERAFIAYMLSTGNMREDILTAWNSTIVSQNDILADLQKISAKTAAVNKRVEEIRREFQIIPKKLAIISKMKDIAGYGGLIHNFKNYVLRGKEKYEQKFNKLYFKLLDTIEEYKKLNPSAEELKQLEQIKKVFTQYYNGLPKVVQAYNEGMSVKQLDKIVKVNDSPAINAFKKLSNGKLSTSLTTADWIKISTQRINTFKKFADEIGKKILKEVDEEISHTFISIIIIGIATVLIVLIVVFIGITISKTLAESVEKLKNGLLEFFKFLNRESKEAKKIEINSNDELGLMAKLINENISKIEQNLMQDAHMINGLVREVEKMKRGILVGRITEEAANPELERVRKLFNEMQDALEKIIGEDVNKTVVVLDSAMNKDFTKRIQNAIGKVEIAVNSVIDTIVEILRINKENGELLTLKSNELKEKMNTLKEVAKISSKELAHLSSVMQELNNEIIDISNQTKMVVDQSQDIKNVVGIIQEIADQTNLLALNAAIEAARAGEHGRGFAVVADEVRKLAEKTQKSLSEIDANINILTQSITNIGEAIIKQTDSISNATVKIEEVNRKTQEMEQLVSEVDNVAEEVDEMADKMLKNVERNKF</sequence>
<dbReference type="InterPro" id="IPR003660">
    <property type="entry name" value="HAMP_dom"/>
</dbReference>
<dbReference type="SUPFAM" id="SSF58104">
    <property type="entry name" value="Methyl-accepting chemotaxis protein (MCP) signaling domain"/>
    <property type="match status" value="1"/>
</dbReference>
<evidence type="ECO:0000259" key="7">
    <source>
        <dbReference type="PROSITE" id="PS50885"/>
    </source>
</evidence>
<dbReference type="SMART" id="SM00283">
    <property type="entry name" value="MA"/>
    <property type="match status" value="1"/>
</dbReference>
<feature type="transmembrane region" description="Helical" evidence="5">
    <location>
        <begin position="411"/>
        <end position="435"/>
    </location>
</feature>
<dbReference type="eggNOG" id="COG0840">
    <property type="taxonomic scope" value="Bacteria"/>
</dbReference>
<dbReference type="PROSITE" id="PS50885">
    <property type="entry name" value="HAMP"/>
    <property type="match status" value="1"/>
</dbReference>
<dbReference type="RefSeq" id="WP_015902658.1">
    <property type="nucleotide sequence ID" value="NC_012115.1"/>
</dbReference>
<feature type="coiled-coil region" evidence="4">
    <location>
        <begin position="619"/>
        <end position="646"/>
    </location>
</feature>
<dbReference type="PANTHER" id="PTHR32089">
    <property type="entry name" value="METHYL-ACCEPTING CHEMOTAXIS PROTEIN MCPB"/>
    <property type="match status" value="1"/>
</dbReference>
<keyword evidence="9" id="KW-1185">Reference proteome</keyword>
<feature type="domain" description="Methyl-accepting transducer" evidence="6">
    <location>
        <begin position="605"/>
        <end position="785"/>
    </location>
</feature>
<keyword evidence="5" id="KW-0812">Transmembrane</keyword>
<dbReference type="KEGG" id="nam:NAMH_0824"/>
<dbReference type="OrthoDB" id="2489132at2"/>
<dbReference type="Pfam" id="PF08376">
    <property type="entry name" value="NIT"/>
    <property type="match status" value="1"/>
</dbReference>
<proteinExistence type="inferred from homology"/>
<accession>B9L9B9</accession>
<dbReference type="InterPro" id="IPR013587">
    <property type="entry name" value="Nitrate/nitrite_sensing"/>
</dbReference>
<dbReference type="InterPro" id="IPR004089">
    <property type="entry name" value="MCPsignal_dom"/>
</dbReference>
<keyword evidence="1 3" id="KW-0807">Transducer</keyword>
<dbReference type="Pfam" id="PF00015">
    <property type="entry name" value="MCPsignal"/>
    <property type="match status" value="1"/>
</dbReference>
<protein>
    <submittedName>
        <fullName evidence="8">Methyl-accepting chemotaxis sensory transducer</fullName>
    </submittedName>
</protein>
<comment type="similarity">
    <text evidence="2">Belongs to the methyl-accepting chemotaxis (MCP) protein family.</text>
</comment>
<evidence type="ECO:0000256" key="2">
    <source>
        <dbReference type="ARBA" id="ARBA00029447"/>
    </source>
</evidence>
<organism evidence="8 9">
    <name type="scientific">Nautilia profundicola (strain ATCC BAA-1463 / DSM 18972 / AmH)</name>
    <dbReference type="NCBI Taxonomy" id="598659"/>
    <lineage>
        <taxon>Bacteria</taxon>
        <taxon>Pseudomonadati</taxon>
        <taxon>Campylobacterota</taxon>
        <taxon>Epsilonproteobacteria</taxon>
        <taxon>Nautiliales</taxon>
        <taxon>Nautiliaceae</taxon>
        <taxon>Nautilia</taxon>
    </lineage>
</organism>
<evidence type="ECO:0000313" key="8">
    <source>
        <dbReference type="EMBL" id="ACM93606.1"/>
    </source>
</evidence>
<evidence type="ECO:0000256" key="4">
    <source>
        <dbReference type="SAM" id="Coils"/>
    </source>
</evidence>
<dbReference type="Gene3D" id="1.10.287.950">
    <property type="entry name" value="Methyl-accepting chemotaxis protein"/>
    <property type="match status" value="1"/>
</dbReference>
<keyword evidence="5" id="KW-0472">Membrane</keyword>
<keyword evidence="5" id="KW-1133">Transmembrane helix</keyword>
<dbReference type="GO" id="GO:0016020">
    <property type="term" value="C:membrane"/>
    <property type="evidence" value="ECO:0007669"/>
    <property type="project" value="InterPro"/>
</dbReference>
<feature type="domain" description="HAMP" evidence="7">
    <location>
        <begin position="500"/>
        <end position="547"/>
    </location>
</feature>
<gene>
    <name evidence="8" type="ordered locus">NAMH_0824</name>
</gene>
<dbReference type="Proteomes" id="UP000000448">
    <property type="component" value="Chromosome"/>
</dbReference>
<keyword evidence="4" id="KW-0175">Coiled coil</keyword>
<dbReference type="GO" id="GO:0007165">
    <property type="term" value="P:signal transduction"/>
    <property type="evidence" value="ECO:0007669"/>
    <property type="project" value="UniProtKB-KW"/>
</dbReference>